<feature type="domain" description="Dynein regulatory complex subunit 7 C-terminal" evidence="18">
    <location>
        <begin position="836"/>
        <end position="944"/>
    </location>
</feature>
<evidence type="ECO:0000256" key="2">
    <source>
        <dbReference type="ARBA" id="ARBA00010738"/>
    </source>
</evidence>
<protein>
    <recommendedName>
        <fullName evidence="3">Dynein regulatory complex subunit 7</fullName>
    </recommendedName>
    <alternativeName>
        <fullName evidence="12">Coiled-coil domain-containing protein 135</fullName>
    </alternativeName>
    <alternativeName>
        <fullName evidence="13">Coiled-coil domain-containing protein lobo homolog</fullName>
    </alternativeName>
</protein>
<evidence type="ECO:0000256" key="11">
    <source>
        <dbReference type="ARBA" id="ARBA00023273"/>
    </source>
</evidence>
<sequence length="958" mass="111151">MEVLEEKEEEEQREEELKAFEVGAKLQDLETKVSMEQVCVPSDVLDFDWSSIDTSQLPSSYKTNSLKEKKLLYIADHFLQQYTHLCPDRKPLFLHPVNECGVEKFVSTTVRPTLLPYTELYHWDGCASFVSDYLTMEPLKSPITQPSSLYSPTTILKYQRGNCFDFSVLLCSMLIGAGYDAYCVHGYATREICTLDETLELCPLLRKPQEVRPAVSGQGGAQHALSSRIELGGTASGPHWISVCAKQGPHQRNLLKASLALLNSCSPGPILQTAEGWELGGTCKLYIFSLLLISGGFHSNTLLLQRQVPKEGLKKSNKYRVKPPPDLQSKFELQQEAKKKAETEAAQKNKEREGEKVMEVEKPKCDPLYGLRVHAWVLVLPGKREVPETFFINPFTGNSHSTMDEHFLGIESVWNHRNYWVNMQDCWNGCKDLIFDLGDTIRWEIMLSRSNKPLQLLPGAEEEKELSHRDMDDKEKEEEDMSFDMPPSWVAPIQISPREFETRCSQGRKVILYKKAKLEKWAPYLNGNGLVKRLTIYADLDCTEVVEVREWFKNREDMLDMREVNKQTQLTKEYFSPGHLLGLKAHTYTLLEPETEHTMVFYNEARVDGLQKRVENANEMTEYFVGRDDFLRVRHMEFGKRGKKIQLAGSRTDLNSRPIVQIKECFHRNLEKPADEDVAERIFLITEETIHLTYHLKDKYITASRKDFFKVVERDRKGNEIIMTPEMCITYQAGSSEKDKKLLHLYKLLQELTEEEKQLKQQVQQSEAEILNILKIRENEETTVKLSVSIYNTERNKKRRQQYEAMMNTMEDELPGQEEQYLDYLAPFLIQIGHREKMTKGQALCVREDCLTDFKHRVIDKANIIQARFEKAVEELQKKDQWFQENQNQLSPEEEDDFLTGYSETTFHIHILALRLNREKQTAPQKYLALEEKLRKDPRLAEHLVIGFRDREERVEAA</sequence>
<dbReference type="Pfam" id="PF24667">
    <property type="entry name" value="MORN_DRC7"/>
    <property type="match status" value="1"/>
</dbReference>
<dbReference type="Pfam" id="PF24671">
    <property type="entry name" value="DRC7_C"/>
    <property type="match status" value="1"/>
</dbReference>
<keyword evidence="10" id="KW-0206">Cytoskeleton</keyword>
<feature type="region of interest" description="Disordered" evidence="15">
    <location>
        <begin position="333"/>
        <end position="357"/>
    </location>
</feature>
<evidence type="ECO:0000256" key="5">
    <source>
        <dbReference type="ARBA" id="ARBA00022782"/>
    </source>
</evidence>
<dbReference type="GO" id="GO:0030154">
    <property type="term" value="P:cell differentiation"/>
    <property type="evidence" value="ECO:0007669"/>
    <property type="project" value="UniProtKB-KW"/>
</dbReference>
<dbReference type="GO" id="GO:0031514">
    <property type="term" value="C:motile cilium"/>
    <property type="evidence" value="ECO:0007669"/>
    <property type="project" value="TreeGrafter"/>
</dbReference>
<evidence type="ECO:0000256" key="4">
    <source>
        <dbReference type="ARBA" id="ARBA00022490"/>
    </source>
</evidence>
<dbReference type="InterPro" id="IPR033551">
    <property type="entry name" value="DRC7/lobo"/>
</dbReference>
<keyword evidence="4" id="KW-0963">Cytoplasm</keyword>
<organism evidence="19 20">
    <name type="scientific">Mycteria americana</name>
    <name type="common">Wood stork</name>
    <dbReference type="NCBI Taxonomy" id="33587"/>
    <lineage>
        <taxon>Eukaryota</taxon>
        <taxon>Metazoa</taxon>
        <taxon>Chordata</taxon>
        <taxon>Craniata</taxon>
        <taxon>Vertebrata</taxon>
        <taxon>Euteleostomi</taxon>
        <taxon>Archelosauria</taxon>
        <taxon>Archosauria</taxon>
        <taxon>Dinosauria</taxon>
        <taxon>Saurischia</taxon>
        <taxon>Theropoda</taxon>
        <taxon>Coelurosauria</taxon>
        <taxon>Aves</taxon>
        <taxon>Neognathae</taxon>
        <taxon>Neoaves</taxon>
        <taxon>Aequornithes</taxon>
        <taxon>Ciconiiformes</taxon>
        <taxon>Ciconiidae</taxon>
        <taxon>Mycteria</taxon>
    </lineage>
</organism>
<keyword evidence="11" id="KW-0966">Cell projection</keyword>
<keyword evidence="6" id="KW-0282">Flagellum</keyword>
<dbReference type="PANTHER" id="PTHR35249:SF2">
    <property type="entry name" value="DYNEIN REGULATORY COMPLEX SUBUNIT 7"/>
    <property type="match status" value="1"/>
</dbReference>
<evidence type="ECO:0000256" key="14">
    <source>
        <dbReference type="SAM" id="Coils"/>
    </source>
</evidence>
<evidence type="ECO:0000256" key="10">
    <source>
        <dbReference type="ARBA" id="ARBA00023212"/>
    </source>
</evidence>
<evidence type="ECO:0000256" key="9">
    <source>
        <dbReference type="ARBA" id="ARBA00023069"/>
    </source>
</evidence>
<dbReference type="GO" id="GO:0030317">
    <property type="term" value="P:flagellated sperm motility"/>
    <property type="evidence" value="ECO:0007669"/>
    <property type="project" value="TreeGrafter"/>
</dbReference>
<keyword evidence="9" id="KW-0969">Cilium</keyword>
<evidence type="ECO:0000259" key="17">
    <source>
        <dbReference type="Pfam" id="PF24667"/>
    </source>
</evidence>
<evidence type="ECO:0000256" key="8">
    <source>
        <dbReference type="ARBA" id="ARBA00023054"/>
    </source>
</evidence>
<keyword evidence="20" id="KW-1185">Reference proteome</keyword>
<gene>
    <name evidence="19" type="ORF">QYF61_001949</name>
</gene>
<keyword evidence="7" id="KW-0744">Spermatogenesis</keyword>
<dbReference type="Pfam" id="PF24656">
    <property type="entry name" value="CEPT76_peptidase"/>
    <property type="match status" value="1"/>
</dbReference>
<evidence type="ECO:0000259" key="16">
    <source>
        <dbReference type="Pfam" id="PF24656"/>
    </source>
</evidence>
<feature type="domain" description="CEP76/DRC7 peptidase-like" evidence="16">
    <location>
        <begin position="373"/>
        <end position="446"/>
    </location>
</feature>
<evidence type="ECO:0000313" key="20">
    <source>
        <dbReference type="Proteomes" id="UP001333110"/>
    </source>
</evidence>
<evidence type="ECO:0000256" key="15">
    <source>
        <dbReference type="SAM" id="MobiDB-lite"/>
    </source>
</evidence>
<evidence type="ECO:0000256" key="3">
    <source>
        <dbReference type="ARBA" id="ARBA00021303"/>
    </source>
</evidence>
<evidence type="ECO:0000256" key="1">
    <source>
        <dbReference type="ARBA" id="ARBA00004611"/>
    </source>
</evidence>
<comment type="subcellular location">
    <subcellularLocation>
        <location evidence="1">Cytoplasm</location>
        <location evidence="1">Cytoskeleton</location>
        <location evidence="1">Flagellum axoneme</location>
    </subcellularLocation>
</comment>
<dbReference type="PANTHER" id="PTHR35249">
    <property type="entry name" value="DYNEIN REGULATORY COMPLEX SUBUNIT 7"/>
    <property type="match status" value="1"/>
</dbReference>
<feature type="coiled-coil region" evidence="14">
    <location>
        <begin position="793"/>
        <end position="820"/>
    </location>
</feature>
<accession>A0AAN7MXR2</accession>
<name>A0AAN7MXR2_MYCAM</name>
<comment type="similarity">
    <text evidence="2">Belongs to the DRC7 family.</text>
</comment>
<reference evidence="19 20" key="1">
    <citation type="journal article" date="2023" name="J. Hered.">
        <title>Chromosome-level genome of the wood stork (Mycteria americana) provides insight into avian chromosome evolution.</title>
        <authorList>
            <person name="Flamio R. Jr."/>
            <person name="Ramstad K.M."/>
        </authorList>
    </citation>
    <scope>NUCLEOTIDE SEQUENCE [LARGE SCALE GENOMIC DNA]</scope>
    <source>
        <strain evidence="19">JAX WOST 10</strain>
    </source>
</reference>
<dbReference type="InterPro" id="IPR056291">
    <property type="entry name" value="MORN_DRC7"/>
</dbReference>
<feature type="compositionally biased region" description="Basic and acidic residues" evidence="15">
    <location>
        <begin position="465"/>
        <end position="474"/>
    </location>
</feature>
<evidence type="ECO:0000256" key="6">
    <source>
        <dbReference type="ARBA" id="ARBA00022846"/>
    </source>
</evidence>
<evidence type="ECO:0000313" key="19">
    <source>
        <dbReference type="EMBL" id="KAK4813851.1"/>
    </source>
</evidence>
<keyword evidence="5" id="KW-0221">Differentiation</keyword>
<evidence type="ECO:0000256" key="7">
    <source>
        <dbReference type="ARBA" id="ARBA00022871"/>
    </source>
</evidence>
<dbReference type="GO" id="GO:0007283">
    <property type="term" value="P:spermatogenesis"/>
    <property type="evidence" value="ECO:0007669"/>
    <property type="project" value="UniProtKB-KW"/>
</dbReference>
<dbReference type="Proteomes" id="UP001333110">
    <property type="component" value="Unassembled WGS sequence"/>
</dbReference>
<dbReference type="SUPFAM" id="SSF54001">
    <property type="entry name" value="Cysteine proteinases"/>
    <property type="match status" value="1"/>
</dbReference>
<dbReference type="InterPro" id="IPR056292">
    <property type="entry name" value="DRC7_C"/>
</dbReference>
<keyword evidence="8 14" id="KW-0175">Coiled coil</keyword>
<feature type="coiled-coil region" evidence="14">
    <location>
        <begin position="742"/>
        <end position="769"/>
    </location>
</feature>
<evidence type="ECO:0000256" key="13">
    <source>
        <dbReference type="ARBA" id="ARBA00031733"/>
    </source>
</evidence>
<comment type="caution">
    <text evidence="19">The sequence shown here is derived from an EMBL/GenBank/DDBJ whole genome shotgun (WGS) entry which is preliminary data.</text>
</comment>
<dbReference type="AlphaFoldDB" id="A0AAN7MXR2"/>
<dbReference type="InterPro" id="IPR038765">
    <property type="entry name" value="Papain-like_cys_pep_sf"/>
</dbReference>
<dbReference type="InterPro" id="IPR056290">
    <property type="entry name" value="CEPT76/DRC7_peptidase-like_dom"/>
</dbReference>
<feature type="region of interest" description="Disordered" evidence="15">
    <location>
        <begin position="458"/>
        <end position="483"/>
    </location>
</feature>
<dbReference type="EMBL" id="JAUNZN010000011">
    <property type="protein sequence ID" value="KAK4813851.1"/>
    <property type="molecule type" value="Genomic_DNA"/>
</dbReference>
<evidence type="ECO:0000256" key="12">
    <source>
        <dbReference type="ARBA" id="ARBA00031627"/>
    </source>
</evidence>
<feature type="domain" description="Dynein regulatory complex subunit 7 MORN" evidence="17">
    <location>
        <begin position="506"/>
        <end position="789"/>
    </location>
</feature>
<proteinExistence type="inferred from homology"/>
<evidence type="ECO:0000259" key="18">
    <source>
        <dbReference type="Pfam" id="PF24671"/>
    </source>
</evidence>